<feature type="domain" description="ABC transporter" evidence="4">
    <location>
        <begin position="4"/>
        <end position="239"/>
    </location>
</feature>
<keyword evidence="6" id="KW-1185">Reference proteome</keyword>
<dbReference type="HOGENOM" id="CLU_000604_1_22_7"/>
<reference evidence="5 6" key="1">
    <citation type="journal article" date="2003" name="Proc. Natl. Acad. Sci. U.S.A.">
        <title>Complete genome sequence and analysis of Wolinella succinogenes.</title>
        <authorList>
            <person name="Baar C."/>
            <person name="Eppinger M."/>
            <person name="Raddatz G."/>
            <person name="Simon JM."/>
            <person name="Lanz C."/>
            <person name="Klimmek O."/>
            <person name="Nandakumar R."/>
            <person name="Gross R."/>
            <person name="Rosinus A."/>
            <person name="Keller H."/>
            <person name="Jagtap P."/>
            <person name="Linke B."/>
            <person name="Meyer F."/>
            <person name="Lederer H."/>
            <person name="Schuster S.C."/>
        </authorList>
    </citation>
    <scope>NUCLEOTIDE SEQUENCE [LARGE SCALE GENOMIC DNA]</scope>
    <source>
        <strain evidence="6">ATCC 29543 / DSM 1740 / CCUG 13145 / JCM 31913 / LMG 7466 / NCTC 11488 / FDC 602W</strain>
    </source>
</reference>
<evidence type="ECO:0000313" key="5">
    <source>
        <dbReference type="EMBL" id="CAE10204.1"/>
    </source>
</evidence>
<dbReference type="InterPro" id="IPR003439">
    <property type="entry name" value="ABC_transporter-like_ATP-bd"/>
</dbReference>
<dbReference type="PANTHER" id="PTHR42781:SF8">
    <property type="entry name" value="BICARBONATE TRANSPORT ATP-BINDING PROTEIN CMPC"/>
    <property type="match status" value="1"/>
</dbReference>
<dbReference type="InterPro" id="IPR003593">
    <property type="entry name" value="AAA+_ATPase"/>
</dbReference>
<proteinExistence type="predicted"/>
<dbReference type="eggNOG" id="COG1116">
    <property type="taxonomic scope" value="Bacteria"/>
</dbReference>
<evidence type="ECO:0000256" key="2">
    <source>
        <dbReference type="ARBA" id="ARBA00022741"/>
    </source>
</evidence>
<organism evidence="6">
    <name type="scientific">Wolinella succinogenes (strain ATCC 29543 / DSM 1740 / CCUG 13145 / JCM 31913 / LMG 7466 / NCTC 11488 / FDC 602W)</name>
    <name type="common">Vibrio succinogenes</name>
    <dbReference type="NCBI Taxonomy" id="273121"/>
    <lineage>
        <taxon>Bacteria</taxon>
        <taxon>Pseudomonadati</taxon>
        <taxon>Campylobacterota</taxon>
        <taxon>Epsilonproteobacteria</taxon>
        <taxon>Campylobacterales</taxon>
        <taxon>Helicobacteraceae</taxon>
        <taxon>Wolinella</taxon>
    </lineage>
</organism>
<keyword evidence="3 5" id="KW-0067">ATP-binding</keyword>
<dbReference type="Proteomes" id="UP000000422">
    <property type="component" value="Chromosome"/>
</dbReference>
<protein>
    <submittedName>
        <fullName evidence="5">ABC TRANSPORTER, ATP-BINDING PROTEIN</fullName>
    </submittedName>
</protein>
<dbReference type="InterPro" id="IPR027417">
    <property type="entry name" value="P-loop_NTPase"/>
</dbReference>
<name>Q7M987_WOLSU</name>
<keyword evidence="1" id="KW-0813">Transport</keyword>
<evidence type="ECO:0000313" key="6">
    <source>
        <dbReference type="Proteomes" id="UP000000422"/>
    </source>
</evidence>
<dbReference type="PANTHER" id="PTHR42781">
    <property type="entry name" value="SPERMIDINE/PUTRESCINE IMPORT ATP-BINDING PROTEIN POTA"/>
    <property type="match status" value="1"/>
</dbReference>
<dbReference type="KEGG" id="wsu:WS1112"/>
<sequence>MSLITLKNLWKSYGDHVILENLSLEIKEGEFCTLVGPSGCGKSTFLRMLLGQESPTRGLFLFEGAPFPQEPSPERGIVFQRYSVFPHLNVLENVMLGIELKESPFLGRLFGAKRREAKARALEMLEAVGLSDSAQKYPSELSGGMQQRLSIAQSLIKHPKLLLLDEPFGALDPGIRADMHELILKLWKKNSLTIVMVTHDLHEGFYLGTRLLVFGKVRQDPHAPHAFGSCITYDIPVNRDKKEKK</sequence>
<gene>
    <name evidence="5" type="ordered locus">WS1112</name>
</gene>
<dbReference type="Gene3D" id="3.40.50.300">
    <property type="entry name" value="P-loop containing nucleotide triphosphate hydrolases"/>
    <property type="match status" value="1"/>
</dbReference>
<keyword evidence="2" id="KW-0547">Nucleotide-binding</keyword>
<dbReference type="SUPFAM" id="SSF52540">
    <property type="entry name" value="P-loop containing nucleoside triphosphate hydrolases"/>
    <property type="match status" value="1"/>
</dbReference>
<dbReference type="AlphaFoldDB" id="Q7M987"/>
<dbReference type="STRING" id="273121.WS1112"/>
<dbReference type="PROSITE" id="PS50893">
    <property type="entry name" value="ABC_TRANSPORTER_2"/>
    <property type="match status" value="1"/>
</dbReference>
<evidence type="ECO:0000256" key="3">
    <source>
        <dbReference type="ARBA" id="ARBA00022840"/>
    </source>
</evidence>
<dbReference type="InterPro" id="IPR050093">
    <property type="entry name" value="ABC_SmlMolc_Importer"/>
</dbReference>
<evidence type="ECO:0000259" key="4">
    <source>
        <dbReference type="PROSITE" id="PS50893"/>
    </source>
</evidence>
<evidence type="ECO:0000256" key="1">
    <source>
        <dbReference type="ARBA" id="ARBA00022448"/>
    </source>
</evidence>
<accession>Q7M987</accession>
<dbReference type="EMBL" id="BX571660">
    <property type="protein sequence ID" value="CAE10204.1"/>
    <property type="molecule type" value="Genomic_DNA"/>
</dbReference>
<dbReference type="PROSITE" id="PS00211">
    <property type="entry name" value="ABC_TRANSPORTER_1"/>
    <property type="match status" value="1"/>
</dbReference>
<dbReference type="SMART" id="SM00382">
    <property type="entry name" value="AAA"/>
    <property type="match status" value="1"/>
</dbReference>
<dbReference type="GO" id="GO:0016887">
    <property type="term" value="F:ATP hydrolysis activity"/>
    <property type="evidence" value="ECO:0007669"/>
    <property type="project" value="InterPro"/>
</dbReference>
<dbReference type="InterPro" id="IPR017871">
    <property type="entry name" value="ABC_transporter-like_CS"/>
</dbReference>
<dbReference type="CDD" id="cd03293">
    <property type="entry name" value="ABC_NrtD_SsuB_transporters"/>
    <property type="match status" value="1"/>
</dbReference>
<dbReference type="RefSeq" id="WP_011138995.1">
    <property type="nucleotide sequence ID" value="NC_005090.1"/>
</dbReference>
<dbReference type="GO" id="GO:0005524">
    <property type="term" value="F:ATP binding"/>
    <property type="evidence" value="ECO:0007669"/>
    <property type="project" value="UniProtKB-KW"/>
</dbReference>
<dbReference type="Pfam" id="PF00005">
    <property type="entry name" value="ABC_tran"/>
    <property type="match status" value="1"/>
</dbReference>